<accession>A0A1B6PT36</accession>
<proteinExistence type="predicted"/>
<feature type="transmembrane region" description="Helical" evidence="1">
    <location>
        <begin position="61"/>
        <end position="84"/>
    </location>
</feature>
<evidence type="ECO:0000256" key="1">
    <source>
        <dbReference type="SAM" id="Phobius"/>
    </source>
</evidence>
<dbReference type="Proteomes" id="UP000000768">
    <property type="component" value="Chromosome 5"/>
</dbReference>
<feature type="transmembrane region" description="Helical" evidence="1">
    <location>
        <begin position="27"/>
        <end position="49"/>
    </location>
</feature>
<keyword evidence="1" id="KW-0812">Transmembrane</keyword>
<dbReference type="InParanoid" id="A0A1B6PT36"/>
<dbReference type="AlphaFoldDB" id="A0A1B6PT36"/>
<dbReference type="EMBL" id="CM000764">
    <property type="protein sequence ID" value="KXG28834.1"/>
    <property type="molecule type" value="Genomic_DNA"/>
</dbReference>
<protein>
    <submittedName>
        <fullName evidence="2">Uncharacterized protein</fullName>
    </submittedName>
</protein>
<evidence type="ECO:0000313" key="3">
    <source>
        <dbReference type="Proteomes" id="UP000000768"/>
    </source>
</evidence>
<sequence>MCSHQNYVISSFLGNLFYPRDFRYVTVAYSAFLWSSAGVLTCSGQLFWVTLSSFALSTHTLVMHCFSGVIFTDDCNTAFAIVLIHKIKRFPEANS</sequence>
<keyword evidence="1" id="KW-0472">Membrane</keyword>
<reference evidence="2 3" key="1">
    <citation type="journal article" date="2009" name="Nature">
        <title>The Sorghum bicolor genome and the diversification of grasses.</title>
        <authorList>
            <person name="Paterson A.H."/>
            <person name="Bowers J.E."/>
            <person name="Bruggmann R."/>
            <person name="Dubchak I."/>
            <person name="Grimwood J."/>
            <person name="Gundlach H."/>
            <person name="Haberer G."/>
            <person name="Hellsten U."/>
            <person name="Mitros T."/>
            <person name="Poliakov A."/>
            <person name="Schmutz J."/>
            <person name="Spannagl M."/>
            <person name="Tang H."/>
            <person name="Wang X."/>
            <person name="Wicker T."/>
            <person name="Bharti A.K."/>
            <person name="Chapman J."/>
            <person name="Feltus F.A."/>
            <person name="Gowik U."/>
            <person name="Grigoriev I.V."/>
            <person name="Lyons E."/>
            <person name="Maher C.A."/>
            <person name="Martis M."/>
            <person name="Narechania A."/>
            <person name="Otillar R.P."/>
            <person name="Penning B.W."/>
            <person name="Salamov A.A."/>
            <person name="Wang Y."/>
            <person name="Zhang L."/>
            <person name="Carpita N.C."/>
            <person name="Freeling M."/>
            <person name="Gingle A.R."/>
            <person name="Hash C.T."/>
            <person name="Keller B."/>
            <person name="Klein P."/>
            <person name="Kresovich S."/>
            <person name="McCann M.C."/>
            <person name="Ming R."/>
            <person name="Peterson D.G."/>
            <person name="Mehboob-ur-Rahman"/>
            <person name="Ware D."/>
            <person name="Westhoff P."/>
            <person name="Mayer K.F."/>
            <person name="Messing J."/>
            <person name="Rokhsar D.S."/>
        </authorList>
    </citation>
    <scope>NUCLEOTIDE SEQUENCE [LARGE SCALE GENOMIC DNA]</scope>
    <source>
        <strain evidence="3">cv. BTx623</strain>
    </source>
</reference>
<evidence type="ECO:0000313" key="2">
    <source>
        <dbReference type="EMBL" id="KXG28834.1"/>
    </source>
</evidence>
<name>A0A1B6PT36_SORBI</name>
<keyword evidence="3" id="KW-1185">Reference proteome</keyword>
<dbReference type="Gramene" id="KXG28834">
    <property type="protein sequence ID" value="KXG28834"/>
    <property type="gene ID" value="SORBI_3005G173100"/>
</dbReference>
<reference evidence="3" key="2">
    <citation type="journal article" date="2018" name="Plant J.">
        <title>The Sorghum bicolor reference genome: improved assembly, gene annotations, a transcriptome atlas, and signatures of genome organization.</title>
        <authorList>
            <person name="McCormick R.F."/>
            <person name="Truong S.K."/>
            <person name="Sreedasyam A."/>
            <person name="Jenkins J."/>
            <person name="Shu S."/>
            <person name="Sims D."/>
            <person name="Kennedy M."/>
            <person name="Amirebrahimi M."/>
            <person name="Weers B.D."/>
            <person name="McKinley B."/>
            <person name="Mattison A."/>
            <person name="Morishige D.T."/>
            <person name="Grimwood J."/>
            <person name="Schmutz J."/>
            <person name="Mullet J.E."/>
        </authorList>
    </citation>
    <scope>NUCLEOTIDE SEQUENCE [LARGE SCALE GENOMIC DNA]</scope>
    <source>
        <strain evidence="3">cv. BTx623</strain>
    </source>
</reference>
<organism evidence="2 3">
    <name type="scientific">Sorghum bicolor</name>
    <name type="common">Sorghum</name>
    <name type="synonym">Sorghum vulgare</name>
    <dbReference type="NCBI Taxonomy" id="4558"/>
    <lineage>
        <taxon>Eukaryota</taxon>
        <taxon>Viridiplantae</taxon>
        <taxon>Streptophyta</taxon>
        <taxon>Embryophyta</taxon>
        <taxon>Tracheophyta</taxon>
        <taxon>Spermatophyta</taxon>
        <taxon>Magnoliopsida</taxon>
        <taxon>Liliopsida</taxon>
        <taxon>Poales</taxon>
        <taxon>Poaceae</taxon>
        <taxon>PACMAD clade</taxon>
        <taxon>Panicoideae</taxon>
        <taxon>Andropogonodae</taxon>
        <taxon>Andropogoneae</taxon>
        <taxon>Sorghinae</taxon>
        <taxon>Sorghum</taxon>
    </lineage>
</organism>
<gene>
    <name evidence="2" type="ORF">SORBI_3005G173100</name>
</gene>
<keyword evidence="1" id="KW-1133">Transmembrane helix</keyword>